<dbReference type="SUPFAM" id="SSF52972">
    <property type="entry name" value="ITPase-like"/>
    <property type="match status" value="1"/>
</dbReference>
<dbReference type="EMBL" id="JAUSUV010000005">
    <property type="protein sequence ID" value="MDQ0417298.1"/>
    <property type="molecule type" value="Genomic_DNA"/>
</dbReference>
<dbReference type="GO" id="GO:0005737">
    <property type="term" value="C:cytoplasm"/>
    <property type="evidence" value="ECO:0007669"/>
    <property type="project" value="UniProtKB-SubCell"/>
</dbReference>
<dbReference type="CDD" id="cd00555">
    <property type="entry name" value="Maf"/>
    <property type="match status" value="1"/>
</dbReference>
<dbReference type="Proteomes" id="UP001238450">
    <property type="component" value="Unassembled WGS sequence"/>
</dbReference>
<dbReference type="PANTHER" id="PTHR43213">
    <property type="entry name" value="BIFUNCTIONAL DTTP/UTP PYROPHOSPHATASE/METHYLTRANSFERASE PROTEIN-RELATED"/>
    <property type="match status" value="1"/>
</dbReference>
<reference evidence="4 5" key="1">
    <citation type="submission" date="2023-07" db="EMBL/GenBank/DDBJ databases">
        <title>Genomic Encyclopedia of Type Strains, Phase IV (KMG-IV): sequencing the most valuable type-strain genomes for metagenomic binning, comparative biology and taxonomic classification.</title>
        <authorList>
            <person name="Goeker M."/>
        </authorList>
    </citation>
    <scope>NUCLEOTIDE SEQUENCE [LARGE SCALE GENOMIC DNA]</scope>
    <source>
        <strain evidence="4 5">DSM 46876</strain>
    </source>
</reference>
<dbReference type="EC" id="3.6.1.9" evidence="3"/>
<comment type="catalytic activity">
    <reaction evidence="3">
        <text>UTP + H2O = UMP + diphosphate + H(+)</text>
        <dbReference type="Rhea" id="RHEA:29395"/>
        <dbReference type="ChEBI" id="CHEBI:15377"/>
        <dbReference type="ChEBI" id="CHEBI:15378"/>
        <dbReference type="ChEBI" id="CHEBI:33019"/>
        <dbReference type="ChEBI" id="CHEBI:46398"/>
        <dbReference type="ChEBI" id="CHEBI:57865"/>
        <dbReference type="EC" id="3.6.1.9"/>
    </reaction>
</comment>
<dbReference type="HAMAP" id="MF_00528">
    <property type="entry name" value="Maf"/>
    <property type="match status" value="1"/>
</dbReference>
<dbReference type="PIRSF" id="PIRSF006305">
    <property type="entry name" value="Maf"/>
    <property type="match status" value="1"/>
</dbReference>
<dbReference type="PANTHER" id="PTHR43213:SF5">
    <property type="entry name" value="BIFUNCTIONAL DTTP_UTP PYROPHOSPHATASE_METHYLTRANSFERASE PROTEIN-RELATED"/>
    <property type="match status" value="1"/>
</dbReference>
<evidence type="ECO:0000313" key="4">
    <source>
        <dbReference type="EMBL" id="MDQ0417298.1"/>
    </source>
</evidence>
<accession>A0AAJ1WST2</accession>
<feature type="site" description="Important for substrate specificity" evidence="3">
    <location>
        <position position="11"/>
    </location>
</feature>
<dbReference type="RefSeq" id="WP_307252241.1">
    <property type="nucleotide sequence ID" value="NZ_JAUSUV010000005.1"/>
</dbReference>
<dbReference type="Pfam" id="PF02545">
    <property type="entry name" value="Maf"/>
    <property type="match status" value="1"/>
</dbReference>
<comment type="function">
    <text evidence="3">Nucleoside triphosphate pyrophosphatase that hydrolyzes dTTP and UTP. May have a dual role in cell division arrest and in preventing the incorporation of modified nucleotides into cellular nucleic acids.</text>
</comment>
<comment type="cofactor">
    <cofactor evidence="1 3">
        <name>a divalent metal cation</name>
        <dbReference type="ChEBI" id="CHEBI:60240"/>
    </cofactor>
</comment>
<evidence type="ECO:0000256" key="3">
    <source>
        <dbReference type="HAMAP-Rule" id="MF_00528"/>
    </source>
</evidence>
<dbReference type="InterPro" id="IPR029001">
    <property type="entry name" value="ITPase-like_fam"/>
</dbReference>
<dbReference type="NCBIfam" id="TIGR00172">
    <property type="entry name" value="maf"/>
    <property type="match status" value="1"/>
</dbReference>
<evidence type="ECO:0000256" key="1">
    <source>
        <dbReference type="ARBA" id="ARBA00001968"/>
    </source>
</evidence>
<keyword evidence="2 3" id="KW-0378">Hydrolase</keyword>
<protein>
    <recommendedName>
        <fullName evidence="3">dTTP/UTP pyrophosphatase</fullName>
        <shortName evidence="3">dTTPase/UTPase</shortName>
        <ecNumber evidence="3">3.6.1.9</ecNumber>
    </recommendedName>
    <alternativeName>
        <fullName evidence="3">Nucleoside triphosphate pyrophosphatase</fullName>
    </alternativeName>
    <alternativeName>
        <fullName evidence="3">Nucleotide pyrophosphatase</fullName>
        <shortName evidence="3">Nucleotide PPase</shortName>
    </alternativeName>
</protein>
<dbReference type="GO" id="GO:0047429">
    <property type="term" value="F:nucleoside triphosphate diphosphatase activity"/>
    <property type="evidence" value="ECO:0007669"/>
    <property type="project" value="UniProtKB-EC"/>
</dbReference>
<dbReference type="InterPro" id="IPR003697">
    <property type="entry name" value="Maf-like"/>
</dbReference>
<proteinExistence type="inferred from homology"/>
<organism evidence="4 5">
    <name type="scientific">Croceifilum oryzae</name>
    <dbReference type="NCBI Taxonomy" id="1553429"/>
    <lineage>
        <taxon>Bacteria</taxon>
        <taxon>Bacillati</taxon>
        <taxon>Bacillota</taxon>
        <taxon>Bacilli</taxon>
        <taxon>Bacillales</taxon>
        <taxon>Thermoactinomycetaceae</taxon>
        <taxon>Croceifilum</taxon>
    </lineage>
</organism>
<feature type="active site" description="Proton acceptor" evidence="3">
    <location>
        <position position="68"/>
    </location>
</feature>
<dbReference type="GO" id="GO:0009117">
    <property type="term" value="P:nucleotide metabolic process"/>
    <property type="evidence" value="ECO:0007669"/>
    <property type="project" value="UniProtKB-KW"/>
</dbReference>
<keyword evidence="5" id="KW-1185">Reference proteome</keyword>
<comment type="catalytic activity">
    <reaction evidence="3">
        <text>dTTP + H2O = dTMP + diphosphate + H(+)</text>
        <dbReference type="Rhea" id="RHEA:28534"/>
        <dbReference type="ChEBI" id="CHEBI:15377"/>
        <dbReference type="ChEBI" id="CHEBI:15378"/>
        <dbReference type="ChEBI" id="CHEBI:33019"/>
        <dbReference type="ChEBI" id="CHEBI:37568"/>
        <dbReference type="ChEBI" id="CHEBI:63528"/>
        <dbReference type="EC" id="3.6.1.9"/>
    </reaction>
</comment>
<dbReference type="AlphaFoldDB" id="A0AAJ1WST2"/>
<evidence type="ECO:0000256" key="2">
    <source>
        <dbReference type="ARBA" id="ARBA00022801"/>
    </source>
</evidence>
<name>A0AAJ1WST2_9BACL</name>
<comment type="caution">
    <text evidence="4">The sequence shown here is derived from an EMBL/GenBank/DDBJ whole genome shotgun (WGS) entry which is preliminary data.</text>
</comment>
<comment type="subcellular location">
    <subcellularLocation>
        <location evidence="3">Cytoplasm</location>
    </subcellularLocation>
</comment>
<evidence type="ECO:0000313" key="5">
    <source>
        <dbReference type="Proteomes" id="UP001238450"/>
    </source>
</evidence>
<gene>
    <name evidence="4" type="ORF">J2Z48_001470</name>
</gene>
<feature type="site" description="Important for substrate specificity" evidence="3">
    <location>
        <position position="156"/>
    </location>
</feature>
<feature type="site" description="Important for substrate specificity" evidence="3">
    <location>
        <position position="69"/>
    </location>
</feature>
<sequence length="196" mass="21559">MEIVLASGSPRRRELLAHLKVDFRVRTSEVSEEIEGSIEPSEVVEMLSLRKAAKVAEEEKNAWIIGADTIVVKGGQILGKPSDPADAFAMLSSLQGTKHQVFSGISLIEVRDGEVKQSLSRHAITNVWMNSLSDQRIKWYIETGDPMDKAGSYGIQGYGASFIDRIEGCYFNVVGMSLSLLAEMLETCSCPLFEKS</sequence>
<comment type="caution">
    <text evidence="3">Lacks conserved residue(s) required for the propagation of feature annotation.</text>
</comment>
<dbReference type="Gene3D" id="3.90.950.10">
    <property type="match status" value="1"/>
</dbReference>
<keyword evidence="3" id="KW-0546">Nucleotide metabolism</keyword>
<keyword evidence="3" id="KW-0963">Cytoplasm</keyword>
<comment type="similarity">
    <text evidence="3">Belongs to the Maf family. YhdE subfamily.</text>
</comment>